<proteinExistence type="inferred from homology"/>
<dbReference type="CDD" id="cd01789">
    <property type="entry name" value="Ubl_TBCB"/>
    <property type="match status" value="1"/>
</dbReference>
<feature type="domain" description="CAP-Gly" evidence="7">
    <location>
        <begin position="180"/>
        <end position="216"/>
    </location>
</feature>
<dbReference type="InterPro" id="IPR045172">
    <property type="entry name" value="TBCB_Ubl"/>
</dbReference>
<dbReference type="InterPro" id="IPR000626">
    <property type="entry name" value="Ubiquitin-like_dom"/>
</dbReference>
<dbReference type="STRING" id="578459.A0A194S4G4"/>
<feature type="region of interest" description="Disordered" evidence="5">
    <location>
        <begin position="222"/>
        <end position="244"/>
    </location>
</feature>
<evidence type="ECO:0000259" key="7">
    <source>
        <dbReference type="PROSITE" id="PS50245"/>
    </source>
</evidence>
<dbReference type="OrthoDB" id="5295208at2759"/>
<dbReference type="GO" id="GO:0007023">
    <property type="term" value="P:post-chaperonin tubulin folding pathway"/>
    <property type="evidence" value="ECO:0007669"/>
    <property type="project" value="InterPro"/>
</dbReference>
<dbReference type="GO" id="GO:0051010">
    <property type="term" value="F:microtubule plus-end binding"/>
    <property type="evidence" value="ECO:0007669"/>
    <property type="project" value="TreeGrafter"/>
</dbReference>
<dbReference type="GO" id="GO:0007021">
    <property type="term" value="P:tubulin complex assembly"/>
    <property type="evidence" value="ECO:0007669"/>
    <property type="project" value="InterPro"/>
</dbReference>
<keyword evidence="2" id="KW-0963">Cytoplasm</keyword>
<protein>
    <recommendedName>
        <fullName evidence="10">CAP-Gly domain-containing protein</fullName>
    </recommendedName>
</protein>
<evidence type="ECO:0000256" key="5">
    <source>
        <dbReference type="SAM" id="MobiDB-lite"/>
    </source>
</evidence>
<evidence type="ECO:0000256" key="2">
    <source>
        <dbReference type="ARBA" id="ARBA00022490"/>
    </source>
</evidence>
<evidence type="ECO:0008006" key="10">
    <source>
        <dbReference type="Google" id="ProtNLM"/>
    </source>
</evidence>
<evidence type="ECO:0000313" key="9">
    <source>
        <dbReference type="Proteomes" id="UP000053890"/>
    </source>
</evidence>
<evidence type="ECO:0000256" key="4">
    <source>
        <dbReference type="ARBA" id="ARBA00025779"/>
    </source>
</evidence>
<organism evidence="8 9">
    <name type="scientific">Rhodotorula graminis (strain WP1)</name>
    <dbReference type="NCBI Taxonomy" id="578459"/>
    <lineage>
        <taxon>Eukaryota</taxon>
        <taxon>Fungi</taxon>
        <taxon>Dikarya</taxon>
        <taxon>Basidiomycota</taxon>
        <taxon>Pucciniomycotina</taxon>
        <taxon>Microbotryomycetes</taxon>
        <taxon>Sporidiobolales</taxon>
        <taxon>Sporidiobolaceae</taxon>
        <taxon>Rhodotorula</taxon>
    </lineage>
</organism>
<name>A0A194S4G4_RHOGW</name>
<dbReference type="GO" id="GO:0005938">
    <property type="term" value="C:cell cortex"/>
    <property type="evidence" value="ECO:0007669"/>
    <property type="project" value="TreeGrafter"/>
</dbReference>
<feature type="compositionally biased region" description="Acidic residues" evidence="5">
    <location>
        <begin position="226"/>
        <end position="244"/>
    </location>
</feature>
<evidence type="ECO:0000259" key="6">
    <source>
        <dbReference type="PROSITE" id="PS50053"/>
    </source>
</evidence>
<keyword evidence="3" id="KW-0143">Chaperone</keyword>
<dbReference type="OMA" id="DQYEQRT"/>
<dbReference type="PANTHER" id="PTHR18916">
    <property type="entry name" value="DYNACTIN 1-RELATED MICROTUBULE-BINDING"/>
    <property type="match status" value="1"/>
</dbReference>
<dbReference type="Gene3D" id="3.10.20.90">
    <property type="entry name" value="Phosphatidylinositol 3-kinase Catalytic Subunit, Chain A, domain 1"/>
    <property type="match status" value="1"/>
</dbReference>
<dbReference type="GO" id="GO:0043014">
    <property type="term" value="F:alpha-tubulin binding"/>
    <property type="evidence" value="ECO:0007669"/>
    <property type="project" value="InterPro"/>
</dbReference>
<dbReference type="EMBL" id="KQ474078">
    <property type="protein sequence ID" value="KPV75472.1"/>
    <property type="molecule type" value="Genomic_DNA"/>
</dbReference>
<dbReference type="SUPFAM" id="SSF74924">
    <property type="entry name" value="Cap-Gly domain"/>
    <property type="match status" value="1"/>
</dbReference>
<evidence type="ECO:0000256" key="1">
    <source>
        <dbReference type="ARBA" id="ARBA00004496"/>
    </source>
</evidence>
<dbReference type="PANTHER" id="PTHR18916:SF85">
    <property type="entry name" value="TUBULIN-FOLDING COFACTOR B"/>
    <property type="match status" value="1"/>
</dbReference>
<feature type="domain" description="Ubiquitin-like" evidence="6">
    <location>
        <begin position="4"/>
        <end position="80"/>
    </location>
</feature>
<dbReference type="InterPro" id="IPR029071">
    <property type="entry name" value="Ubiquitin-like_domsf"/>
</dbReference>
<reference evidence="8 9" key="1">
    <citation type="journal article" date="2015" name="Front. Microbiol.">
        <title>Genome sequence of the plant growth promoting endophytic yeast Rhodotorula graminis WP1.</title>
        <authorList>
            <person name="Firrincieli A."/>
            <person name="Otillar R."/>
            <person name="Salamov A."/>
            <person name="Schmutz J."/>
            <person name="Khan Z."/>
            <person name="Redman R.S."/>
            <person name="Fleck N.D."/>
            <person name="Lindquist E."/>
            <person name="Grigoriev I.V."/>
            <person name="Doty S.L."/>
        </authorList>
    </citation>
    <scope>NUCLEOTIDE SEQUENCE [LARGE SCALE GENOMIC DNA]</scope>
    <source>
        <strain evidence="8 9">WP1</strain>
    </source>
</reference>
<keyword evidence="9" id="KW-1185">Reference proteome</keyword>
<evidence type="ECO:0000256" key="3">
    <source>
        <dbReference type="ARBA" id="ARBA00023186"/>
    </source>
</evidence>
<gene>
    <name evidence="8" type="ORF">RHOBADRAFT_36321</name>
</gene>
<dbReference type="GO" id="GO:0035371">
    <property type="term" value="C:microtubule plus-end"/>
    <property type="evidence" value="ECO:0007669"/>
    <property type="project" value="TreeGrafter"/>
</dbReference>
<dbReference type="GO" id="GO:0005634">
    <property type="term" value="C:nucleus"/>
    <property type="evidence" value="ECO:0007669"/>
    <property type="project" value="TreeGrafter"/>
</dbReference>
<accession>A0A194S4G4</accession>
<evidence type="ECO:0000313" key="8">
    <source>
        <dbReference type="EMBL" id="KPV75472.1"/>
    </source>
</evidence>
<dbReference type="AlphaFoldDB" id="A0A194S4G4"/>
<dbReference type="Pfam" id="PF01302">
    <property type="entry name" value="CAP_GLY"/>
    <property type="match status" value="1"/>
</dbReference>
<dbReference type="Proteomes" id="UP000053890">
    <property type="component" value="Unassembled WGS sequence"/>
</dbReference>
<sequence>MALVSVWISSPDTHSERRISPHLSVSQLKFKLEPITGIPASTQSLTLRRTAADADVLAVLDDDTKTLDSYGIREYMTIRVDSNDPHARGLAGQYTDDSHVDKFELTEEEYAARTDTVLQFKKRNQLGRFAPPAPSSSAPRPSLPADLVPGARCEVALSPELSRRGTVRFVGPTEFGAKDESVWVGVEWDEPVGKGDGSVDGKRYFETAPLRASFVRPDKVKIGDYPELDPFADLDDDEEDEMEM</sequence>
<dbReference type="Pfam" id="PF14560">
    <property type="entry name" value="Ubiquitin_2"/>
    <property type="match status" value="1"/>
</dbReference>
<dbReference type="SUPFAM" id="SSF54236">
    <property type="entry name" value="Ubiquitin-like"/>
    <property type="match status" value="1"/>
</dbReference>
<dbReference type="PROSITE" id="PS50245">
    <property type="entry name" value="CAP_GLY_2"/>
    <property type="match status" value="1"/>
</dbReference>
<comment type="similarity">
    <text evidence="4">Belongs to the TBCB family.</text>
</comment>
<comment type="subcellular location">
    <subcellularLocation>
        <location evidence="1">Cytoplasm</location>
    </subcellularLocation>
</comment>
<dbReference type="Gene3D" id="2.30.30.190">
    <property type="entry name" value="CAP Gly-rich-like domain"/>
    <property type="match status" value="1"/>
</dbReference>
<dbReference type="InterPro" id="IPR036859">
    <property type="entry name" value="CAP-Gly_dom_sf"/>
</dbReference>
<dbReference type="RefSeq" id="XP_018271521.1">
    <property type="nucleotide sequence ID" value="XM_018413347.1"/>
</dbReference>
<dbReference type="SMART" id="SM01052">
    <property type="entry name" value="CAP_GLY"/>
    <property type="match status" value="1"/>
</dbReference>
<dbReference type="InterPro" id="IPR000938">
    <property type="entry name" value="CAP-Gly_domain"/>
</dbReference>
<dbReference type="GeneID" id="28973796"/>
<dbReference type="PROSITE" id="PS50053">
    <property type="entry name" value="UBIQUITIN_2"/>
    <property type="match status" value="1"/>
</dbReference>
<dbReference type="GO" id="GO:0031122">
    <property type="term" value="P:cytoplasmic microtubule organization"/>
    <property type="evidence" value="ECO:0007669"/>
    <property type="project" value="TreeGrafter"/>
</dbReference>